<dbReference type="EMBL" id="JAMOIM010000001">
    <property type="protein sequence ID" value="MCW6506742.1"/>
    <property type="molecule type" value="Genomic_DNA"/>
</dbReference>
<feature type="transmembrane region" description="Helical" evidence="1">
    <location>
        <begin position="163"/>
        <end position="190"/>
    </location>
</feature>
<evidence type="ECO:0000313" key="2">
    <source>
        <dbReference type="EMBL" id="MCW6506742.1"/>
    </source>
</evidence>
<keyword evidence="1" id="KW-0472">Membrane</keyword>
<accession>A0AA41YTI1</accession>
<evidence type="ECO:0000313" key="3">
    <source>
        <dbReference type="Proteomes" id="UP001165667"/>
    </source>
</evidence>
<keyword evidence="3" id="KW-1185">Reference proteome</keyword>
<feature type="transmembrane region" description="Helical" evidence="1">
    <location>
        <begin position="248"/>
        <end position="274"/>
    </location>
</feature>
<proteinExistence type="predicted"/>
<keyword evidence="1" id="KW-0812">Transmembrane</keyword>
<evidence type="ECO:0000256" key="1">
    <source>
        <dbReference type="SAM" id="Phobius"/>
    </source>
</evidence>
<organism evidence="2 3">
    <name type="scientific">Lichenifustis flavocetrariae</name>
    <dbReference type="NCBI Taxonomy" id="2949735"/>
    <lineage>
        <taxon>Bacteria</taxon>
        <taxon>Pseudomonadati</taxon>
        <taxon>Pseudomonadota</taxon>
        <taxon>Alphaproteobacteria</taxon>
        <taxon>Hyphomicrobiales</taxon>
        <taxon>Lichenihabitantaceae</taxon>
        <taxon>Lichenifustis</taxon>
    </lineage>
</organism>
<reference evidence="2" key="1">
    <citation type="submission" date="2022-05" db="EMBL/GenBank/DDBJ databases">
        <authorList>
            <person name="Pankratov T."/>
        </authorList>
    </citation>
    <scope>NUCLEOTIDE SEQUENCE</scope>
    <source>
        <strain evidence="2">BP6-180914</strain>
    </source>
</reference>
<dbReference type="AlphaFoldDB" id="A0AA41YTI1"/>
<feature type="transmembrane region" description="Helical" evidence="1">
    <location>
        <begin position="281"/>
        <end position="298"/>
    </location>
</feature>
<name>A0AA41YTI1_9HYPH</name>
<feature type="transmembrane region" description="Helical" evidence="1">
    <location>
        <begin position="70"/>
        <end position="92"/>
    </location>
</feature>
<gene>
    <name evidence="2" type="ORF">M8523_01750</name>
</gene>
<dbReference type="RefSeq" id="WP_282583091.1">
    <property type="nucleotide sequence ID" value="NZ_JAMOIM010000001.1"/>
</dbReference>
<dbReference type="Proteomes" id="UP001165667">
    <property type="component" value="Unassembled WGS sequence"/>
</dbReference>
<protein>
    <submittedName>
        <fullName evidence="2">Uncharacterized protein</fullName>
    </submittedName>
</protein>
<feature type="transmembrane region" description="Helical" evidence="1">
    <location>
        <begin position="304"/>
        <end position="322"/>
    </location>
</feature>
<feature type="transmembrane region" description="Helical" evidence="1">
    <location>
        <begin position="12"/>
        <end position="33"/>
    </location>
</feature>
<feature type="transmembrane region" description="Helical" evidence="1">
    <location>
        <begin position="202"/>
        <end position="221"/>
    </location>
</feature>
<keyword evidence="1" id="KW-1133">Transmembrane helix</keyword>
<comment type="caution">
    <text evidence="2">The sequence shown here is derived from an EMBL/GenBank/DDBJ whole genome shotgun (WGS) entry which is preliminary data.</text>
</comment>
<feature type="transmembrane region" description="Helical" evidence="1">
    <location>
        <begin position="112"/>
        <end position="131"/>
    </location>
</feature>
<sequence length="499" mass="53336">MTGQPTARRNWVHRSVLLTALTLGLLDIWIAVVSLRWPLVGDAAMFHFAVSQFMLGAVPYKDFIDMNMPLIYVIHAAVIWVGGMGDLAFRIFDLGSSVAIGLLAGALVRPAGLSNAFLAAVTIIAAHLLFGPQAAGERDFLLLGPAFTAALCSVRAAERPSAGFPWLFAAGVAVGLAALLKPTAVILLALPLTVRPFRVANLLVGGAGLCSIALVTLLVMTDLGATEAFIRDFRDYEPFYVGLAHRSWLVLPAVALKHTGLGVGGLLLAAVFCVRAETSPRLLVLIGLAVFGAIHFMLQGKGFFYHAYPLIGGVACLSAWSLPKTPVPFTCAALGVSAAVFGTQAVQAFEYSRFPADLIMPAPVSRTLQDALKAHVAAGARVQMLDMSGGAFLAMARSGLRQATPYAYWLYLAPGKPAWRSEFVKDIQSRPPDAILVTDATWPSEDGLKAVDDWPEFSAELACCYRLIEAQTRTEPSIPWFASSPSVSWRLYVLRGPAG</sequence>